<dbReference type="InterPro" id="IPR002881">
    <property type="entry name" value="DUF58"/>
</dbReference>
<dbReference type="EMBL" id="JAGINW010000001">
    <property type="protein sequence ID" value="MBP2320909.1"/>
    <property type="molecule type" value="Genomic_DNA"/>
</dbReference>
<evidence type="ECO:0000313" key="4">
    <source>
        <dbReference type="Proteomes" id="UP001519332"/>
    </source>
</evidence>
<dbReference type="PANTHER" id="PTHR33608">
    <property type="entry name" value="BLL2464 PROTEIN"/>
    <property type="match status" value="1"/>
</dbReference>
<evidence type="ECO:0000256" key="1">
    <source>
        <dbReference type="SAM" id="Phobius"/>
    </source>
</evidence>
<accession>A0ABS4T917</accession>
<keyword evidence="1" id="KW-0472">Membrane</keyword>
<dbReference type="PANTHER" id="PTHR33608:SF14">
    <property type="entry name" value="POSSIBLE CONSERVED SECRETED PROTEIN"/>
    <property type="match status" value="1"/>
</dbReference>
<dbReference type="Proteomes" id="UP001519332">
    <property type="component" value="Unassembled WGS sequence"/>
</dbReference>
<feature type="domain" description="DUF58" evidence="2">
    <location>
        <begin position="203"/>
        <end position="388"/>
    </location>
</feature>
<proteinExistence type="predicted"/>
<dbReference type="RefSeq" id="WP_209635448.1">
    <property type="nucleotide sequence ID" value="NZ_JAGINW010000001.1"/>
</dbReference>
<organism evidence="3 4">
    <name type="scientific">Kibdelosporangium banguiense</name>
    <dbReference type="NCBI Taxonomy" id="1365924"/>
    <lineage>
        <taxon>Bacteria</taxon>
        <taxon>Bacillati</taxon>
        <taxon>Actinomycetota</taxon>
        <taxon>Actinomycetes</taxon>
        <taxon>Pseudonocardiales</taxon>
        <taxon>Pseudonocardiaceae</taxon>
        <taxon>Kibdelosporangium</taxon>
    </lineage>
</organism>
<evidence type="ECO:0000313" key="3">
    <source>
        <dbReference type="EMBL" id="MBP2320909.1"/>
    </source>
</evidence>
<evidence type="ECO:0000259" key="2">
    <source>
        <dbReference type="Pfam" id="PF01882"/>
    </source>
</evidence>
<comment type="caution">
    <text evidence="3">The sequence shown here is derived from an EMBL/GenBank/DDBJ whole genome shotgun (WGS) entry which is preliminary data.</text>
</comment>
<dbReference type="Pfam" id="PF01882">
    <property type="entry name" value="DUF58"/>
    <property type="match status" value="1"/>
</dbReference>
<gene>
    <name evidence="3" type="ORF">JOF56_001294</name>
</gene>
<feature type="transmembrane region" description="Helical" evidence="1">
    <location>
        <begin position="23"/>
        <end position="40"/>
    </location>
</feature>
<name>A0ABS4T917_9PSEU</name>
<keyword evidence="1" id="KW-0812">Transmembrane</keyword>
<sequence>MSVRVLHWLRAQLDTDTWRNTDAMYRAVVVGVGLVAAGVLAHSLEMVLIGAPLLISLVLAARSPTGEPVVHPPAMPRATESGQHTEAVFDIEASPGVELVALRAPYGRKRGIGHVHLLPGTVQEVRTELAHAGWGEGVDLRPDRLFTGPDALRVYGPIVGREGRRTVLPPVVPLPAGPLPPRPAGLVGVHRSPRPGDSTELRDIRVFQPGDRLRRIDWRVSLRAAASNGGVLAPNLLHVRERHAEADATLVIALDTQVDVGAELADWALAVPGSGVREGGSLDIAVRAASSLAASYLRQGDRVGLVDMGRPQLSVPPGSGSRQLLKIRHQLVICSRSAGWAPRPVLRPQQAPPGALVIVLSPFLDDAMVDLTATVVRRGTRVLAMDLLPDPLVAVAKDPWGEVVLKVLRTEHEMRLETLRQHGIPVLKWGDEASATLRGLARGRR</sequence>
<keyword evidence="1" id="KW-1133">Transmembrane helix</keyword>
<keyword evidence="4" id="KW-1185">Reference proteome</keyword>
<reference evidence="3 4" key="1">
    <citation type="submission" date="2021-03" db="EMBL/GenBank/DDBJ databases">
        <title>Sequencing the genomes of 1000 actinobacteria strains.</title>
        <authorList>
            <person name="Klenk H.-P."/>
        </authorList>
    </citation>
    <scope>NUCLEOTIDE SEQUENCE [LARGE SCALE GENOMIC DNA]</scope>
    <source>
        <strain evidence="3 4">DSM 46670</strain>
    </source>
</reference>
<protein>
    <submittedName>
        <fullName evidence="3">Uncharacterized protein (DUF58 family)</fullName>
    </submittedName>
</protein>